<feature type="compositionally biased region" description="Basic and acidic residues" evidence="1">
    <location>
        <begin position="80"/>
        <end position="95"/>
    </location>
</feature>
<accession>A0A1E1MA99</accession>
<feature type="compositionally biased region" description="Polar residues" evidence="1">
    <location>
        <begin position="719"/>
        <end position="746"/>
    </location>
</feature>
<dbReference type="Proteomes" id="UP000177625">
    <property type="component" value="Unassembled WGS sequence"/>
</dbReference>
<feature type="region of interest" description="Disordered" evidence="1">
    <location>
        <begin position="801"/>
        <end position="838"/>
    </location>
</feature>
<evidence type="ECO:0000256" key="1">
    <source>
        <dbReference type="SAM" id="MobiDB-lite"/>
    </source>
</evidence>
<evidence type="ECO:0000313" key="2">
    <source>
        <dbReference type="EMBL" id="CZT46029.1"/>
    </source>
</evidence>
<organism evidence="2 3">
    <name type="scientific">Rhynchosporium secalis</name>
    <name type="common">Barley scald fungus</name>
    <dbReference type="NCBI Taxonomy" id="38038"/>
    <lineage>
        <taxon>Eukaryota</taxon>
        <taxon>Fungi</taxon>
        <taxon>Dikarya</taxon>
        <taxon>Ascomycota</taxon>
        <taxon>Pezizomycotina</taxon>
        <taxon>Leotiomycetes</taxon>
        <taxon>Helotiales</taxon>
        <taxon>Ploettnerulaceae</taxon>
        <taxon>Rhynchosporium</taxon>
    </lineage>
</organism>
<feature type="compositionally biased region" description="Basic and acidic residues" evidence="1">
    <location>
        <begin position="1077"/>
        <end position="1108"/>
    </location>
</feature>
<gene>
    <name evidence="2" type="ORF">RSE6_06402</name>
</gene>
<proteinExistence type="predicted"/>
<feature type="region of interest" description="Disordered" evidence="1">
    <location>
        <begin position="982"/>
        <end position="1146"/>
    </location>
</feature>
<evidence type="ECO:0008006" key="4">
    <source>
        <dbReference type="Google" id="ProtNLM"/>
    </source>
</evidence>
<feature type="region of interest" description="Disordered" evidence="1">
    <location>
        <begin position="452"/>
        <end position="512"/>
    </location>
</feature>
<keyword evidence="3" id="KW-1185">Reference proteome</keyword>
<feature type="compositionally biased region" description="Polar residues" evidence="1">
    <location>
        <begin position="983"/>
        <end position="994"/>
    </location>
</feature>
<feature type="compositionally biased region" description="Basic and acidic residues" evidence="1">
    <location>
        <begin position="30"/>
        <end position="43"/>
    </location>
</feature>
<feature type="compositionally biased region" description="Pro residues" evidence="1">
    <location>
        <begin position="367"/>
        <end position="384"/>
    </location>
</feature>
<feature type="compositionally biased region" description="Polar residues" evidence="1">
    <location>
        <begin position="1023"/>
        <end position="1037"/>
    </location>
</feature>
<feature type="region of interest" description="Disordered" evidence="1">
    <location>
        <begin position="270"/>
        <end position="433"/>
    </location>
</feature>
<feature type="compositionally biased region" description="Basic and acidic residues" evidence="1">
    <location>
        <begin position="1136"/>
        <end position="1146"/>
    </location>
</feature>
<reference evidence="3" key="1">
    <citation type="submission" date="2016-03" db="EMBL/GenBank/DDBJ databases">
        <authorList>
            <person name="Guldener U."/>
        </authorList>
    </citation>
    <scope>NUCLEOTIDE SEQUENCE [LARGE SCALE GENOMIC DNA]</scope>
</reference>
<feature type="compositionally biased region" description="Basic residues" evidence="1">
    <location>
        <begin position="1"/>
        <end position="12"/>
    </location>
</feature>
<feature type="compositionally biased region" description="Polar residues" evidence="1">
    <location>
        <begin position="338"/>
        <end position="350"/>
    </location>
</feature>
<feature type="compositionally biased region" description="Basic and acidic residues" evidence="1">
    <location>
        <begin position="452"/>
        <end position="465"/>
    </location>
</feature>
<name>A0A1E1MA99_RHYSE</name>
<sequence length="1159" mass="125836">MFAKLLPHHRRISSNPTSPADQPLEPPPSHADHAHPERHHDANFQESTNRPPLSLQPLAHMKSPEVTFVSPRRSVFGGDPRAHKVDAAMDTRGRDTYGFSVQGRLPYAGSQQPDSAGNSSAGSYTSPQYLRSQSGMNLETSRSRPQETSPSFVTSPELLGQNGQHTKKLSSSFSSSTPNLVEPTQPRPGRARLNLLNPMSLLARRRTSQAVEKLAPQSLVSKRTGKIFNETFDPRIRGTVVHDFSAPRAPPKSNLPGSDVRTEGISAKILKYQRSPNRDSADESVTSPWSGGNHTPVFTEDFEEEQYPNAGPHVRKASDVTDLPLPQPPYAKGMQKSAEPNSTSKGNDGAQKQDQDSGRISSRKPIPDIPRMPDHPPPVPPKPDVPVHVATQRISIDASATPPKAASFKKGRSRNVSDVSAKDAAIPKHMKSTSSRFSFDMIGAAKQERLLEDRHRQKALEKEAEQNEEGSEDNRFEDEFDNDYDYNDMDDDDGLEERIPGVNTDLDGDDYLDEDLEERIPGFDEEEEPYQLEDPDETLGAFKFQQASLAIPLSPTSPGMVSTPRDAAGEVIGFAMTKDSPWGPQGLDANILPTSPIAPDVPYAAEMQGLGIQLADKSQHVSSGSMASNLSENTASQHLVAMTSNLPLNTVEEFPRPAALDDDDLYFDDGMIGSPDEADVVEFDESIFDYIDTDQYGRPLKSLSSLPTLYSPPMLTADPSPSFNKASDGSRMSTDLTDVTVSSNLPNGGLAPQPSISDQRQTSMGPPPIPQQGLTIDKLAAYQQALAAAAFTAAANGKFRRDSINPSDQGEDIQPGLVADSSHTSHYEPFSPAYDAPEDDFDYDDVLQDDDIIACANAEALANDDDGFYGQEFGFYSAHANNETEFGGYFGPRGSSGIARGPSNRVVSREPNLTPITERSEYSNRNSFMSLALHGSNNVVSPGLAQLTNMLRSPMDCGSPMDYDGDMSYDSLLKLRRGAWGGSQASLRSSNGGSPKSAANMDDGSPVGGVPPWANGGAINVPLGNQNQNHGYAQQASGPGHRRRNSAFSLQSEGASAASSPPASPTLTMSFPPLDGIQERARDEDGCDHEHSHERQQAERKEDLAKEGGKKHRYKNSAESISYTKDEDSSGSPRWILERRRTGEDGEVECERELVRGGI</sequence>
<feature type="region of interest" description="Disordered" evidence="1">
    <location>
        <begin position="717"/>
        <end position="772"/>
    </location>
</feature>
<feature type="region of interest" description="Disordered" evidence="1">
    <location>
        <begin position="242"/>
        <end position="261"/>
    </location>
</feature>
<protein>
    <recommendedName>
        <fullName evidence="4">AGC-kinase C-terminal domain-containing protein</fullName>
    </recommendedName>
</protein>
<feature type="compositionally biased region" description="Acidic residues" evidence="1">
    <location>
        <begin position="466"/>
        <end position="495"/>
    </location>
</feature>
<feature type="compositionally biased region" description="Polar residues" evidence="1">
    <location>
        <begin position="283"/>
        <end position="293"/>
    </location>
</feature>
<evidence type="ECO:0000313" key="3">
    <source>
        <dbReference type="Proteomes" id="UP000177625"/>
    </source>
</evidence>
<dbReference type="EMBL" id="FJVC01000234">
    <property type="protein sequence ID" value="CZT46029.1"/>
    <property type="molecule type" value="Genomic_DNA"/>
</dbReference>
<dbReference type="AlphaFoldDB" id="A0A1E1MA99"/>
<feature type="compositionally biased region" description="Polar residues" evidence="1">
    <location>
        <begin position="109"/>
        <end position="140"/>
    </location>
</feature>
<feature type="compositionally biased region" description="Polar residues" evidence="1">
    <location>
        <begin position="754"/>
        <end position="764"/>
    </location>
</feature>
<feature type="region of interest" description="Disordered" evidence="1">
    <location>
        <begin position="1"/>
        <end position="192"/>
    </location>
</feature>